<dbReference type="EMBL" id="GDID01001064">
    <property type="protein sequence ID" value="JAP95542.1"/>
    <property type="molecule type" value="Transcribed_RNA"/>
</dbReference>
<proteinExistence type="predicted"/>
<feature type="non-terminal residue" evidence="1">
    <location>
        <position position="96"/>
    </location>
</feature>
<dbReference type="GO" id="GO:0016740">
    <property type="term" value="F:transferase activity"/>
    <property type="evidence" value="ECO:0007669"/>
    <property type="project" value="UniProtKB-KW"/>
</dbReference>
<dbReference type="AlphaFoldDB" id="A0A146KFP5"/>
<gene>
    <name evidence="1" type="ORF">TPC1_11437</name>
</gene>
<sequence>YKLQNKAVDQKFNDYVKLISSTYQENFVQRPFQHQHIMNVFGQCLAMRQLKIEFTQNQLQTLQSLLFAFYHKNGAFRSTYNGEYDCRTTYAGIVIY</sequence>
<name>A0A146KFP5_9EUKA</name>
<protein>
    <submittedName>
        <fullName evidence="1">Prenyltransferase and squalene oxidase repeat protein</fullName>
    </submittedName>
</protein>
<accession>A0A146KFP5</accession>
<reference evidence="1" key="1">
    <citation type="submission" date="2015-07" db="EMBL/GenBank/DDBJ databases">
        <title>Adaptation to a free-living lifestyle via gene acquisitions in the diplomonad Trepomonas sp. PC1.</title>
        <authorList>
            <person name="Xu F."/>
            <person name="Jerlstrom-Hultqvist J."/>
            <person name="Kolisko M."/>
            <person name="Simpson A.G.B."/>
            <person name="Roger A.J."/>
            <person name="Svard S.G."/>
            <person name="Andersson J.O."/>
        </authorList>
    </citation>
    <scope>NUCLEOTIDE SEQUENCE</scope>
    <source>
        <strain evidence="1">PC1</strain>
    </source>
</reference>
<keyword evidence="1" id="KW-0808">Transferase</keyword>
<feature type="non-terminal residue" evidence="1">
    <location>
        <position position="1"/>
    </location>
</feature>
<evidence type="ECO:0000313" key="1">
    <source>
        <dbReference type="EMBL" id="JAP95542.1"/>
    </source>
</evidence>
<organism evidence="1">
    <name type="scientific">Trepomonas sp. PC1</name>
    <dbReference type="NCBI Taxonomy" id="1076344"/>
    <lineage>
        <taxon>Eukaryota</taxon>
        <taxon>Metamonada</taxon>
        <taxon>Diplomonadida</taxon>
        <taxon>Hexamitidae</taxon>
        <taxon>Hexamitinae</taxon>
        <taxon>Trepomonas</taxon>
    </lineage>
</organism>